<proteinExistence type="predicted"/>
<reference evidence="1 2" key="1">
    <citation type="journal article" date="2024" name="BMC Genomics">
        <title>Genome assembly of redclaw crayfish (Cherax quadricarinatus) provides insights into its immune adaptation and hypoxia tolerance.</title>
        <authorList>
            <person name="Liu Z."/>
            <person name="Zheng J."/>
            <person name="Li H."/>
            <person name="Fang K."/>
            <person name="Wang S."/>
            <person name="He J."/>
            <person name="Zhou D."/>
            <person name="Weng S."/>
            <person name="Chi M."/>
            <person name="Gu Z."/>
            <person name="He J."/>
            <person name="Li F."/>
            <person name="Wang M."/>
        </authorList>
    </citation>
    <scope>NUCLEOTIDE SEQUENCE [LARGE SCALE GENOMIC DNA]</scope>
    <source>
        <strain evidence="1">ZL_2023a</strain>
    </source>
</reference>
<protein>
    <submittedName>
        <fullName evidence="1">Uncharacterized protein</fullName>
    </submittedName>
</protein>
<feature type="non-terminal residue" evidence="1">
    <location>
        <position position="102"/>
    </location>
</feature>
<name>A0AAW0VNC6_CHEQU</name>
<evidence type="ECO:0000313" key="1">
    <source>
        <dbReference type="EMBL" id="KAK8718723.1"/>
    </source>
</evidence>
<organism evidence="1 2">
    <name type="scientific">Cherax quadricarinatus</name>
    <name type="common">Australian red claw crayfish</name>
    <dbReference type="NCBI Taxonomy" id="27406"/>
    <lineage>
        <taxon>Eukaryota</taxon>
        <taxon>Metazoa</taxon>
        <taxon>Ecdysozoa</taxon>
        <taxon>Arthropoda</taxon>
        <taxon>Crustacea</taxon>
        <taxon>Multicrustacea</taxon>
        <taxon>Malacostraca</taxon>
        <taxon>Eumalacostraca</taxon>
        <taxon>Eucarida</taxon>
        <taxon>Decapoda</taxon>
        <taxon>Pleocyemata</taxon>
        <taxon>Astacidea</taxon>
        <taxon>Parastacoidea</taxon>
        <taxon>Parastacidae</taxon>
        <taxon>Cherax</taxon>
    </lineage>
</organism>
<gene>
    <name evidence="1" type="ORF">OTU49_014525</name>
</gene>
<dbReference type="AlphaFoldDB" id="A0AAW0VNC6"/>
<sequence length="102" mass="11075">SLPPPPHSCCSLPTSPSPFLLFSPSLPLPILAVLSLPPPPSPSPFLLFSPYLPLPILAVLSLPPPPHSYLPPRDIKNNNITSLQTSKSQIRSCLFNKDVKYL</sequence>
<dbReference type="EMBL" id="JARKIK010004435">
    <property type="protein sequence ID" value="KAK8718723.1"/>
    <property type="molecule type" value="Genomic_DNA"/>
</dbReference>
<feature type="non-terminal residue" evidence="1">
    <location>
        <position position="1"/>
    </location>
</feature>
<keyword evidence="2" id="KW-1185">Reference proteome</keyword>
<accession>A0AAW0VNC6</accession>
<comment type="caution">
    <text evidence="1">The sequence shown here is derived from an EMBL/GenBank/DDBJ whole genome shotgun (WGS) entry which is preliminary data.</text>
</comment>
<evidence type="ECO:0000313" key="2">
    <source>
        <dbReference type="Proteomes" id="UP001445076"/>
    </source>
</evidence>
<dbReference type="Proteomes" id="UP001445076">
    <property type="component" value="Unassembled WGS sequence"/>
</dbReference>